<dbReference type="InterPro" id="IPR036393">
    <property type="entry name" value="AceGlu_kinase-like_sf"/>
</dbReference>
<dbReference type="FunFam" id="2.30.130.10:FF:000007">
    <property type="entry name" value="Glutamate 5-kinase"/>
    <property type="match status" value="1"/>
</dbReference>
<dbReference type="CDD" id="cd04242">
    <property type="entry name" value="AAK_G5K_ProB"/>
    <property type="match status" value="1"/>
</dbReference>
<dbReference type="EMBL" id="CP001968">
    <property type="protein sequence ID" value="ADD68652.1"/>
    <property type="molecule type" value="Genomic_DNA"/>
</dbReference>
<dbReference type="GO" id="GO:0005829">
    <property type="term" value="C:cytosol"/>
    <property type="evidence" value="ECO:0007669"/>
    <property type="project" value="TreeGrafter"/>
</dbReference>
<keyword evidence="3 8" id="KW-0641">Proline biosynthesis</keyword>
<gene>
    <name evidence="8" type="primary">proB</name>
    <name evidence="10" type="ordered locus">Dacet_1888</name>
</gene>
<evidence type="ECO:0000256" key="7">
    <source>
        <dbReference type="ARBA" id="ARBA00022840"/>
    </source>
</evidence>
<keyword evidence="7 8" id="KW-0067">ATP-binding</keyword>
<dbReference type="PROSITE" id="PS50890">
    <property type="entry name" value="PUA"/>
    <property type="match status" value="1"/>
</dbReference>
<feature type="binding site" evidence="8">
    <location>
        <begin position="176"/>
        <end position="177"/>
    </location>
    <ligand>
        <name>ATP</name>
        <dbReference type="ChEBI" id="CHEBI:30616"/>
    </ligand>
</feature>
<dbReference type="InterPro" id="IPR041739">
    <property type="entry name" value="G5K_ProB"/>
</dbReference>
<sequence>MRKLPKIETLVVKVGSNILTHHERGVNLEFLSGLVRILCNFKKNIPNIVVVSSGAVGAGFKLLGFSERPQNITDKQACAAVGQARLIWEYDREFEKYGVTSAQILITKDDLSNRRRYLNARYTLRRLLELGVVPVINENDSVVIEELRQIENFTDNDNLSALVSGLIGADMLLILSDVDGLFDKDPFKNKDAKRIEEVKYINEELLNVAGDSVSGVGTGGMKSKLEAAGKALDAGCHVGIINGMNLFNVEAFLNGEDVGTFFNHIEDPLTRRKHWIAYAAGASGELHVDNGAVNALVNKKTSLLPSGVTKVTGHFGMGDVVAVIGPDGKEVARGKVRYASEDADLIKGKKSSDISSILGYKFTDEIIHRDDLVVTTNNGA</sequence>
<dbReference type="Gene3D" id="2.30.130.10">
    <property type="entry name" value="PUA domain"/>
    <property type="match status" value="1"/>
</dbReference>
<accession>D4H0Y9</accession>
<dbReference type="InterPro" id="IPR002478">
    <property type="entry name" value="PUA"/>
</dbReference>
<comment type="similarity">
    <text evidence="8">Belongs to the glutamate 5-kinase family.</text>
</comment>
<dbReference type="NCBIfam" id="TIGR01027">
    <property type="entry name" value="proB"/>
    <property type="match status" value="1"/>
</dbReference>
<dbReference type="GO" id="GO:0004349">
    <property type="term" value="F:glutamate 5-kinase activity"/>
    <property type="evidence" value="ECO:0007669"/>
    <property type="project" value="UniProtKB-UniRule"/>
</dbReference>
<dbReference type="FunFam" id="3.40.1160.10:FF:000018">
    <property type="entry name" value="Glutamate 5-kinase"/>
    <property type="match status" value="1"/>
</dbReference>
<evidence type="ECO:0000256" key="5">
    <source>
        <dbReference type="ARBA" id="ARBA00022741"/>
    </source>
</evidence>
<dbReference type="STRING" id="522772.Dacet_1888"/>
<dbReference type="PROSITE" id="PS00902">
    <property type="entry name" value="GLUTAMATE_5_KINASE"/>
    <property type="match status" value="1"/>
</dbReference>
<comment type="pathway">
    <text evidence="8">Amino-acid biosynthesis; L-proline biosynthesis; L-glutamate 5-semialdehyde from L-glutamate: step 1/2.</text>
</comment>
<dbReference type="PaxDb" id="522772-Dacet_1888"/>
<feature type="binding site" evidence="8">
    <location>
        <position position="53"/>
    </location>
    <ligand>
        <name>substrate</name>
    </ligand>
</feature>
<dbReference type="Proteomes" id="UP000002012">
    <property type="component" value="Chromosome"/>
</dbReference>
<dbReference type="EC" id="2.7.2.11" evidence="8"/>
<comment type="function">
    <text evidence="8">Catalyzes the transfer of a phosphate group to glutamate to form L-glutamate 5-phosphate.</text>
</comment>
<reference evidence="10 11" key="1">
    <citation type="journal article" date="2010" name="Stand. Genomic Sci.">
        <title>Complete genome sequence of Denitrovibrio acetiphilus type strain (N2460).</title>
        <authorList>
            <person name="Kiss H."/>
            <person name="Lang E."/>
            <person name="Lapidus A."/>
            <person name="Copeland A."/>
            <person name="Nolan M."/>
            <person name="Glavina Del Rio T."/>
            <person name="Chen F."/>
            <person name="Lucas S."/>
            <person name="Tice H."/>
            <person name="Cheng J.F."/>
            <person name="Han C."/>
            <person name="Goodwin L."/>
            <person name="Pitluck S."/>
            <person name="Liolios K."/>
            <person name="Pati A."/>
            <person name="Ivanova N."/>
            <person name="Mavromatis K."/>
            <person name="Chen A."/>
            <person name="Palaniappan K."/>
            <person name="Land M."/>
            <person name="Hauser L."/>
            <person name="Chang Y.J."/>
            <person name="Jeffries C.D."/>
            <person name="Detter J.C."/>
            <person name="Brettin T."/>
            <person name="Spring S."/>
            <person name="Rohde M."/>
            <person name="Goker M."/>
            <person name="Woyke T."/>
            <person name="Bristow J."/>
            <person name="Eisen J.A."/>
            <person name="Markowitz V."/>
            <person name="Hugenholtz P."/>
            <person name="Kyrpides N.C."/>
            <person name="Klenk H.P."/>
        </authorList>
    </citation>
    <scope>NUCLEOTIDE SEQUENCE [LARGE SCALE GENOMIC DNA]</scope>
    <source>
        <strain evidence="11">DSM 12809 / NBRC 114555 / N2460</strain>
    </source>
</reference>
<dbReference type="GO" id="GO:0003723">
    <property type="term" value="F:RNA binding"/>
    <property type="evidence" value="ECO:0007669"/>
    <property type="project" value="InterPro"/>
</dbReference>
<evidence type="ECO:0000259" key="9">
    <source>
        <dbReference type="SMART" id="SM00359"/>
    </source>
</evidence>
<dbReference type="UniPathway" id="UPA00098">
    <property type="reaction ID" value="UER00359"/>
</dbReference>
<keyword evidence="2 8" id="KW-0028">Amino-acid biosynthesis</keyword>
<dbReference type="PANTHER" id="PTHR43654:SF1">
    <property type="entry name" value="ISOPENTENYL PHOSPHATE KINASE"/>
    <property type="match status" value="1"/>
</dbReference>
<dbReference type="InterPro" id="IPR019797">
    <property type="entry name" value="Glutamate_5-kinase_CS"/>
</dbReference>
<dbReference type="SMART" id="SM00359">
    <property type="entry name" value="PUA"/>
    <property type="match status" value="1"/>
</dbReference>
<dbReference type="SUPFAM" id="SSF53633">
    <property type="entry name" value="Carbamate kinase-like"/>
    <property type="match status" value="1"/>
</dbReference>
<dbReference type="eggNOG" id="COG0263">
    <property type="taxonomic scope" value="Bacteria"/>
</dbReference>
<dbReference type="AlphaFoldDB" id="D4H0Y9"/>
<dbReference type="InterPro" id="IPR001057">
    <property type="entry name" value="Glu/AcGlu_kinase"/>
</dbReference>
<feature type="binding site" evidence="8">
    <location>
        <position position="140"/>
    </location>
    <ligand>
        <name>substrate</name>
    </ligand>
</feature>
<keyword evidence="5 8" id="KW-0547">Nucleotide-binding</keyword>
<feature type="domain" description="PUA" evidence="9">
    <location>
        <begin position="284"/>
        <end position="367"/>
    </location>
</feature>
<dbReference type="CDD" id="cd21157">
    <property type="entry name" value="PUA_G5K"/>
    <property type="match status" value="1"/>
</dbReference>
<dbReference type="InterPro" id="IPR005715">
    <property type="entry name" value="Glu_5kinase/COase_Synthase"/>
</dbReference>
<evidence type="ECO:0000256" key="6">
    <source>
        <dbReference type="ARBA" id="ARBA00022777"/>
    </source>
</evidence>
<dbReference type="InterPro" id="IPR036974">
    <property type="entry name" value="PUA_sf"/>
</dbReference>
<dbReference type="OrthoDB" id="9804434at2"/>
<keyword evidence="4 8" id="KW-0808">Transferase</keyword>
<dbReference type="HAMAP" id="MF_00456">
    <property type="entry name" value="ProB"/>
    <property type="match status" value="1"/>
</dbReference>
<comment type="subcellular location">
    <subcellularLocation>
        <location evidence="8">Cytoplasm</location>
    </subcellularLocation>
</comment>
<comment type="catalytic activity">
    <reaction evidence="8">
        <text>L-glutamate + ATP = L-glutamyl 5-phosphate + ADP</text>
        <dbReference type="Rhea" id="RHEA:14877"/>
        <dbReference type="ChEBI" id="CHEBI:29985"/>
        <dbReference type="ChEBI" id="CHEBI:30616"/>
        <dbReference type="ChEBI" id="CHEBI:58274"/>
        <dbReference type="ChEBI" id="CHEBI:456216"/>
        <dbReference type="EC" id="2.7.2.11"/>
    </reaction>
</comment>
<protein>
    <recommendedName>
        <fullName evidence="8">Glutamate 5-kinase</fullName>
        <ecNumber evidence="8">2.7.2.11</ecNumber>
    </recommendedName>
    <alternativeName>
        <fullName evidence="8">Gamma-glutamyl kinase</fullName>
        <shortName evidence="8">GK</shortName>
    </alternativeName>
</protein>
<keyword evidence="1 8" id="KW-0963">Cytoplasm</keyword>
<dbReference type="KEGG" id="dap:Dacet_1888"/>
<keyword evidence="11" id="KW-1185">Reference proteome</keyword>
<evidence type="ECO:0000256" key="4">
    <source>
        <dbReference type="ARBA" id="ARBA00022679"/>
    </source>
</evidence>
<evidence type="ECO:0000313" key="11">
    <source>
        <dbReference type="Proteomes" id="UP000002012"/>
    </source>
</evidence>
<dbReference type="GO" id="GO:0055129">
    <property type="term" value="P:L-proline biosynthetic process"/>
    <property type="evidence" value="ECO:0007669"/>
    <property type="project" value="UniProtKB-UniRule"/>
</dbReference>
<evidence type="ECO:0000313" key="10">
    <source>
        <dbReference type="EMBL" id="ADD68652.1"/>
    </source>
</evidence>
<dbReference type="Pfam" id="PF01472">
    <property type="entry name" value="PUA"/>
    <property type="match status" value="1"/>
</dbReference>
<evidence type="ECO:0000256" key="8">
    <source>
        <dbReference type="HAMAP-Rule" id="MF_00456"/>
    </source>
</evidence>
<dbReference type="HOGENOM" id="CLU_025400_2_1_0"/>
<feature type="binding site" evidence="8">
    <location>
        <position position="156"/>
    </location>
    <ligand>
        <name>substrate</name>
    </ligand>
</feature>
<dbReference type="SUPFAM" id="SSF88697">
    <property type="entry name" value="PUA domain-like"/>
    <property type="match status" value="1"/>
</dbReference>
<dbReference type="PANTHER" id="PTHR43654">
    <property type="entry name" value="GLUTAMATE 5-KINASE"/>
    <property type="match status" value="1"/>
</dbReference>
<feature type="binding site" evidence="8">
    <location>
        <position position="13"/>
    </location>
    <ligand>
        <name>ATP</name>
        <dbReference type="ChEBI" id="CHEBI:30616"/>
    </ligand>
</feature>
<evidence type="ECO:0000256" key="1">
    <source>
        <dbReference type="ARBA" id="ARBA00022490"/>
    </source>
</evidence>
<feature type="binding site" evidence="8">
    <location>
        <begin position="218"/>
        <end position="224"/>
    </location>
    <ligand>
        <name>ATP</name>
        <dbReference type="ChEBI" id="CHEBI:30616"/>
    </ligand>
</feature>
<dbReference type="Pfam" id="PF00696">
    <property type="entry name" value="AA_kinase"/>
    <property type="match status" value="1"/>
</dbReference>
<organism evidence="10 11">
    <name type="scientific">Denitrovibrio acetiphilus (strain DSM 12809 / NBRC 114555 / N2460)</name>
    <dbReference type="NCBI Taxonomy" id="522772"/>
    <lineage>
        <taxon>Bacteria</taxon>
        <taxon>Pseudomonadati</taxon>
        <taxon>Deferribacterota</taxon>
        <taxon>Deferribacteres</taxon>
        <taxon>Deferribacterales</taxon>
        <taxon>Geovibrionaceae</taxon>
        <taxon>Denitrovibrio</taxon>
    </lineage>
</organism>
<evidence type="ECO:0000256" key="3">
    <source>
        <dbReference type="ARBA" id="ARBA00022650"/>
    </source>
</evidence>
<dbReference type="GO" id="GO:0005524">
    <property type="term" value="F:ATP binding"/>
    <property type="evidence" value="ECO:0007669"/>
    <property type="project" value="UniProtKB-KW"/>
</dbReference>
<dbReference type="InterPro" id="IPR011529">
    <property type="entry name" value="Glu_5kinase"/>
</dbReference>
<evidence type="ECO:0000256" key="2">
    <source>
        <dbReference type="ARBA" id="ARBA00022605"/>
    </source>
</evidence>
<dbReference type="InterPro" id="IPR015947">
    <property type="entry name" value="PUA-like_sf"/>
</dbReference>
<dbReference type="RefSeq" id="WP_013011162.1">
    <property type="nucleotide sequence ID" value="NC_013943.1"/>
</dbReference>
<dbReference type="InterPro" id="IPR001048">
    <property type="entry name" value="Asp/Glu/Uridylate_kinase"/>
</dbReference>
<keyword evidence="6 8" id="KW-0418">Kinase</keyword>
<name>D4H0Y9_DENA2</name>
<dbReference type="Gene3D" id="3.40.1160.10">
    <property type="entry name" value="Acetylglutamate kinase-like"/>
    <property type="match status" value="1"/>
</dbReference>
<proteinExistence type="inferred from homology"/>
<dbReference type="PIRSF" id="PIRSF000729">
    <property type="entry name" value="GK"/>
    <property type="match status" value="1"/>
</dbReference>
<dbReference type="InParanoid" id="D4H0Y9"/>
<dbReference type="FunCoup" id="D4H0Y9">
    <property type="interactions" value="357"/>
</dbReference>
<dbReference type="PRINTS" id="PR00474">
    <property type="entry name" value="GLU5KINASE"/>
</dbReference>